<keyword evidence="3" id="KW-1185">Reference proteome</keyword>
<dbReference type="GO" id="GO:0003729">
    <property type="term" value="F:mRNA binding"/>
    <property type="evidence" value="ECO:0007669"/>
    <property type="project" value="TreeGrafter"/>
</dbReference>
<name>A0A286XX75_CAVPO</name>
<dbReference type="Ensembl" id="ENSCPOT00000043633.1">
    <property type="protein sequence ID" value="ENSCPOP00000030166.1"/>
    <property type="gene ID" value="ENSCPOG00000030973.1"/>
</dbReference>
<evidence type="ECO:0000313" key="2">
    <source>
        <dbReference type="Ensembl" id="ENSCPOP00000030166.1"/>
    </source>
</evidence>
<dbReference type="AlphaFoldDB" id="A0A286XX75"/>
<dbReference type="PANTHER" id="PTHR12876">
    <property type="entry name" value="N4BP1-RELATED"/>
    <property type="match status" value="1"/>
</dbReference>
<dbReference type="eggNOG" id="KOG3777">
    <property type="taxonomic scope" value="Eukaryota"/>
</dbReference>
<evidence type="ECO:0000259" key="1">
    <source>
        <dbReference type="Pfam" id="PF11977"/>
    </source>
</evidence>
<dbReference type="InParanoid" id="A0A286XX75"/>
<dbReference type="Pfam" id="PF11977">
    <property type="entry name" value="RNase_Zc3h12a"/>
    <property type="match status" value="1"/>
</dbReference>
<dbReference type="Proteomes" id="UP000005447">
    <property type="component" value="Unassembled WGS sequence"/>
</dbReference>
<dbReference type="PANTHER" id="PTHR12876:SF27">
    <property type="entry name" value="RIBONUCLEASE ZC3H12B-RELATED"/>
    <property type="match status" value="1"/>
</dbReference>
<dbReference type="InterPro" id="IPR051101">
    <property type="entry name" value="ZC3H12/N4BP1_RNase_Reg"/>
</dbReference>
<dbReference type="Bgee" id="ENSCPOG00000030973">
    <property type="expression patterns" value="Expressed in frontal cortex and 12 other cell types or tissues"/>
</dbReference>
<reference evidence="2" key="3">
    <citation type="submission" date="2025-09" db="UniProtKB">
        <authorList>
            <consortium name="Ensembl"/>
        </authorList>
    </citation>
    <scope>IDENTIFICATION</scope>
    <source>
        <strain evidence="2">2N</strain>
    </source>
</reference>
<dbReference type="EMBL" id="AAKN02052872">
    <property type="status" value="NOT_ANNOTATED_CDS"/>
    <property type="molecule type" value="Genomic_DNA"/>
</dbReference>
<dbReference type="Gene3D" id="3.40.50.11980">
    <property type="match status" value="1"/>
</dbReference>
<organism evidence="2 3">
    <name type="scientific">Cavia porcellus</name>
    <name type="common">Guinea pig</name>
    <dbReference type="NCBI Taxonomy" id="10141"/>
    <lineage>
        <taxon>Eukaryota</taxon>
        <taxon>Metazoa</taxon>
        <taxon>Chordata</taxon>
        <taxon>Craniata</taxon>
        <taxon>Vertebrata</taxon>
        <taxon>Euteleostomi</taxon>
        <taxon>Mammalia</taxon>
        <taxon>Eutheria</taxon>
        <taxon>Euarchontoglires</taxon>
        <taxon>Glires</taxon>
        <taxon>Rodentia</taxon>
        <taxon>Hystricomorpha</taxon>
        <taxon>Caviidae</taxon>
        <taxon>Cavia</taxon>
    </lineage>
</organism>
<sequence length="52" mass="5953">QLAVDWFLDKGHKDITVFVPAWRKEQSRPDAPITDLCLQMILDVMAQALKIS</sequence>
<dbReference type="InterPro" id="IPR021869">
    <property type="entry name" value="RNase_Zc3h12_NYN"/>
</dbReference>
<dbReference type="VEuPathDB" id="HostDB:ENSCPOG00000030973"/>
<protein>
    <recommendedName>
        <fullName evidence="1">RNase NYN domain-containing protein</fullName>
    </recommendedName>
</protein>
<dbReference type="STRING" id="10141.ENSCPOP00000030166"/>
<evidence type="ECO:0000313" key="3">
    <source>
        <dbReference type="Proteomes" id="UP000005447"/>
    </source>
</evidence>
<feature type="domain" description="RNase NYN" evidence="1">
    <location>
        <begin position="2"/>
        <end position="34"/>
    </location>
</feature>
<dbReference type="OMA" id="QMILDVM"/>
<dbReference type="GeneTree" id="ENSGT00940000171238"/>
<reference evidence="3" key="1">
    <citation type="journal article" date="2011" name="Nature">
        <title>A high-resolution map of human evolutionary constraint using 29 mammals.</title>
        <authorList>
            <person name="Lindblad-Toh K."/>
            <person name="Garber M."/>
            <person name="Zuk O."/>
            <person name="Lin M.F."/>
            <person name="Parker B.J."/>
            <person name="Washietl S."/>
            <person name="Kheradpour P."/>
            <person name="Ernst J."/>
            <person name="Jordan G."/>
            <person name="Mauceli E."/>
            <person name="Ward L.D."/>
            <person name="Lowe C.B."/>
            <person name="Holloway A.K."/>
            <person name="Clamp M."/>
            <person name="Gnerre S."/>
            <person name="Alfoldi J."/>
            <person name="Beal K."/>
            <person name="Chang J."/>
            <person name="Clawson H."/>
            <person name="Cuff J."/>
            <person name="Di Palma F."/>
            <person name="Fitzgerald S."/>
            <person name="Flicek P."/>
            <person name="Guttman M."/>
            <person name="Hubisz M.J."/>
            <person name="Jaffe D.B."/>
            <person name="Jungreis I."/>
            <person name="Kent W.J."/>
            <person name="Kostka D."/>
            <person name="Lara M."/>
            <person name="Martins A.L."/>
            <person name="Massingham T."/>
            <person name="Moltke I."/>
            <person name="Raney B.J."/>
            <person name="Rasmussen M.D."/>
            <person name="Robinson J."/>
            <person name="Stark A."/>
            <person name="Vilella A.J."/>
            <person name="Wen J."/>
            <person name="Xie X."/>
            <person name="Zody M.C."/>
            <person name="Baldwin J."/>
            <person name="Bloom T."/>
            <person name="Chin C.W."/>
            <person name="Heiman D."/>
            <person name="Nicol R."/>
            <person name="Nusbaum C."/>
            <person name="Young S."/>
            <person name="Wilkinson J."/>
            <person name="Worley K.C."/>
            <person name="Kovar C.L."/>
            <person name="Muzny D.M."/>
            <person name="Gibbs R.A."/>
            <person name="Cree A."/>
            <person name="Dihn H.H."/>
            <person name="Fowler G."/>
            <person name="Jhangiani S."/>
            <person name="Joshi V."/>
            <person name="Lee S."/>
            <person name="Lewis L.R."/>
            <person name="Nazareth L.V."/>
            <person name="Okwuonu G."/>
            <person name="Santibanez J."/>
            <person name="Warren W.C."/>
            <person name="Mardis E.R."/>
            <person name="Weinstock G.M."/>
            <person name="Wilson R.K."/>
            <person name="Delehaunty K."/>
            <person name="Dooling D."/>
            <person name="Fronik C."/>
            <person name="Fulton L."/>
            <person name="Fulton B."/>
            <person name="Graves T."/>
            <person name="Minx P."/>
            <person name="Sodergren E."/>
            <person name="Birney E."/>
            <person name="Margulies E.H."/>
            <person name="Herrero J."/>
            <person name="Green E.D."/>
            <person name="Haussler D."/>
            <person name="Siepel A."/>
            <person name="Goldman N."/>
            <person name="Pollard K.S."/>
            <person name="Pedersen J.S."/>
            <person name="Lander E.S."/>
            <person name="Kellis M."/>
        </authorList>
    </citation>
    <scope>NUCLEOTIDE SEQUENCE [LARGE SCALE GENOMIC DNA]</scope>
    <source>
        <strain evidence="3">2N</strain>
    </source>
</reference>
<proteinExistence type="predicted"/>
<dbReference type="GO" id="GO:0005634">
    <property type="term" value="C:nucleus"/>
    <property type="evidence" value="ECO:0007669"/>
    <property type="project" value="TreeGrafter"/>
</dbReference>
<reference evidence="2" key="2">
    <citation type="submission" date="2025-08" db="UniProtKB">
        <authorList>
            <consortium name="Ensembl"/>
        </authorList>
    </citation>
    <scope>IDENTIFICATION</scope>
    <source>
        <strain evidence="2">2N</strain>
    </source>
</reference>
<dbReference type="GO" id="GO:0036464">
    <property type="term" value="C:cytoplasmic ribonucleoprotein granule"/>
    <property type="evidence" value="ECO:0007669"/>
    <property type="project" value="TreeGrafter"/>
</dbReference>
<accession>A0A286XX75</accession>
<dbReference type="GO" id="GO:0004521">
    <property type="term" value="F:RNA endonuclease activity"/>
    <property type="evidence" value="ECO:0007669"/>
    <property type="project" value="TreeGrafter"/>
</dbReference>